<sequence>MTTAQSLVEASIQDNKIAVFSKSYCPYCNKAKALLQQLGEKFYAVEVDTDDQGGAILKYLERKTGQAFLPNIFINKHHVGGVDDLLAAQSNGNLQKLLTLSAYCDLNANLRFYVQHCHAKISKHLKFLDSPTPFYAIPIGTESDTEVEMEHSFPRSATSDYDEENDYARGNEPDDRYEEVAPDVDTYKEMLKERYNDDDFDWDDKSEKSDVAPKPKVVSRFSGWHYISPFAKRVIIAIAGSVLLIGTALVVHTFVPALSDSDLQDTHQSNAGSNLQAWLWWAALVWSFAWLSTIFIDKIPGMVSFVFKKTKGRRTELVKSRIEYVMAVMTSIKVVFITMWMWAMWGFVGIFYPSIWTYQAAYVVPVNQAFCSIFFASVIFLIQRTVVQYIAISFHKVAYKDRLKETSIHCGYTTGRPHSTSTSYRNRHAPRRRHDRVWHNATCLPPIFPGESFSIIDEQPVSSEIERDYVLYDQLSQGRLSPGWQPSALESSSQQSQYTASIATKRAQGAGLLNQLQKKLTNIVTTDDPNEGIVGASSKIDLNSTKAGLKVAKKLLYSLSADKEVIGLDDFLPYFKEREDVENAFAIFDKDNYGDVTKREMKDAVLGIYKERKALSNSMRALSQAVGKSSLIPLGSFVLALTFIFGETAKNTFVSILFLFVDSDYVTIDDQLLLVPNMGIMTTIFVRYDGREIHAPNSVLAKKFIQNLRRSGNMGEIIEIQINIVSMVNTNNLTLSMWLQHKSNWQVGSRPWERRTKFMFALKDMLTELDIRYNLPAQKVDMETTKRLVRRPPLWERLKELPEDLYYRVADSLEEQYWDTLSKVISFLSVWTLNGALVTLRLLRSWHEANTTSTPFSQGLRPRSTTGTWLGVDVWLWLAVIEWSLIAFSFINAIHVVTSRRRYQMLNNPLNETIASNNARLVDFEQTVEPAWGTRFPGYLVYPIWQYVIRRRRGLIASRKVWELNVWDPPTAWLKVFSWFSPVQVLVFRSMNADNWEIMLPLGCAVGVQVWMLVHQFLAWGKDRQILYGQVFSEYNHKLVNPRLFQRKYEMATDMGVGTSDNEDDLGGEDIMNEWLEEDVANLGSQQAEDSKEVPESDIPSNHLYFGTDLSDEHIPVRARHSVEGYLEGYPPTKIQYHPNITFRDNIGEKDMSRYPNTSQRYPARPSRGSGPQSTPRPYGGGTNSQDLESLIDAAIIDFGGMHTSGQTSQQSQGSAGRYASVRYPRPQDRNDYSLNARSQPSRYGHSSQYSIDSHPRLGGSDPDEEDGPGPNGQSAYNAYLPLRNPHIPPGQNVAATTTNRSSYPPPNYANNYPSGNGITGYKGDHSSAVPSEVYPPMRSTSIAQNPTSPKSFSSGVTYQSGSEQRTPPAHMIGEYPFEPSQAADLNRRESDVTSPSSRYSSLNSSYRQSNYSQSSYGNSTPPPPPYHGHVHSHQHQYAINTVVKQYGEDEPNVSPLSSEGSESDDDLFSIVQRRSTQKQALQVQTTNATQFVEYHHSAEPRTPVSAYVEAPKDVKETWKIPTTHDLGLGENRDEFIRPQTPTHGAWVEPALPPIPDVAPEYYNPALLSNVSKALVKKVQQLDSYRELVCAMGYSDSFTGREAVITIQELLPKDVSPKMALLIARALLHCDPPLFFPIPGSEQSLMNNTVIDSPDEAYALVEDIADNNLPSGVFTPIAQCYSYLCRTTGSGCYAPRCPNRVLVYPVEEEAHDEKPTGRQLSISQEVEEADGSNKASWSARYIALAGREAFDETPKNEVARQEAINELIFGEDNYVMDLETLDQIFAKGFWAEDCIEASRKEAFLREVFYNYLDILEVNRALLKDLKARQKEATFVDRIGDVFNAHASNMIDPYKKYVPHFEQSDLLVKAEKARNVAFAESLKAKEKLPQAKRQPIRSFLIFPVTRMQRYSLLLEAILKKTPAGHPDEKELQDAITTVKTLSSRVDQLKRIAELQNKLGFKSADQQVNLELSDPARELIYEGDLKFREKGGELTDVKAFLFDHYFLFTKMRKIGSKATQQTEYRTIRRPIPLDMLFFKSSTNDDGLTRAGSGMLIPATTSASASPNAAGFVPFAITHFGKRGGKYVLLAASAAEANIWKTKIAEAQETQQRVSGALQVFERRVLSESTFGITTGKVVCSVPFTTTDGTRMIAVGTDIGVWAGLEGSGNFRKTDLNVTNVTQMEVIEENHLFLVLENKVLWAYPIDALISSQFANTRQKIKDSINYFNVGVCNNKTLIVPMKKRNTMSTFKAYEPVCGDVRDVLKHSNNAKTMFGNRATKEWVKVYKEFYVGADSTSVQFLRARIVVVCVKGFEIVNLENLSMNIGIPDLVKPEFAFVVRKGENIRPLAMFRIHDKFLLCYDEFAFFVDSRGGLLRDKNRIEWEGVPESVALYYPYVVAFDKEFVEVRHVETTLEELRQTLKPPLLAGHVNTFTADQVFDYMYRKGSRNFEDMTNVSKALRQELGQQFDIVYGSVELDKKSVDGTRKYLIGFKTLDARNVIETVMIPETTRSTLCISSQVGCSLNCSFCHTGTQKLERNLTASEIIGQYMIAAHHKGDFPLQERQRHRLSNIVFMGQGEPLYNWRQVSKAVKLLTAPKGVGLPKQRVTISTSGVVPLIPKIASELGVALAISLHATTNDLRDELVPLNKTYPLSMLLAACHDYIQSLPNRTRITFEYVMLDRVNDHPSQAKDLVRHVKGLPAHVNLIPFNPWPGSQYNTSTPDRIEQFARVIEEAGIPCTVRRPRGQDIMAACGQLKSSL</sequence>
<protein>
    <submittedName>
        <fullName evidence="20">Uncharacterized protein</fullName>
    </submittedName>
</protein>
<dbReference type="Pfam" id="PF25886">
    <property type="entry name" value="Msy1"/>
    <property type="match status" value="1"/>
</dbReference>
<dbReference type="InterPro" id="IPR010920">
    <property type="entry name" value="LSM_dom_sf"/>
</dbReference>
<dbReference type="SFLD" id="SFLDG01062">
    <property type="entry name" value="methyltransferase_(Class_A)"/>
    <property type="match status" value="1"/>
</dbReference>
<dbReference type="Pfam" id="PF21016">
    <property type="entry name" value="RlmN_N"/>
    <property type="match status" value="1"/>
</dbReference>
<dbReference type="InterPro" id="IPR058650">
    <property type="entry name" value="Msy1/2-like"/>
</dbReference>
<feature type="transmembrane region" description="Helical" evidence="14">
    <location>
        <begin position="234"/>
        <end position="258"/>
    </location>
</feature>
<feature type="compositionally biased region" description="Low complexity" evidence="13">
    <location>
        <begin position="1204"/>
        <end position="1215"/>
    </location>
</feature>
<dbReference type="PANTHER" id="PTHR46572">
    <property type="entry name" value="RHO1 GDP-GTP EXCHANGE PROTEIN 1-RELATED"/>
    <property type="match status" value="1"/>
</dbReference>
<feature type="transmembrane region" description="Helical" evidence="14">
    <location>
        <begin position="360"/>
        <end position="382"/>
    </location>
</feature>
<keyword evidence="2" id="KW-0698">rRNA processing</keyword>
<dbReference type="Gene3D" id="1.20.900.10">
    <property type="entry name" value="Dbl homology (DH) domain"/>
    <property type="match status" value="1"/>
</dbReference>
<evidence type="ECO:0000256" key="2">
    <source>
        <dbReference type="ARBA" id="ARBA00022552"/>
    </source>
</evidence>
<dbReference type="InterPro" id="IPR041675">
    <property type="entry name" value="PH_5"/>
</dbReference>
<dbReference type="SUPFAM" id="SSF102114">
    <property type="entry name" value="Radical SAM enzymes"/>
    <property type="match status" value="1"/>
</dbReference>
<keyword evidence="7" id="KW-0819">tRNA processing</keyword>
<dbReference type="SUPFAM" id="SSF52833">
    <property type="entry name" value="Thioredoxin-like"/>
    <property type="match status" value="1"/>
</dbReference>
<dbReference type="InterPro" id="IPR011993">
    <property type="entry name" value="PH-like_dom_sf"/>
</dbReference>
<keyword evidence="6" id="KW-0949">S-adenosyl-L-methionine</keyword>
<feature type="region of interest" description="Disordered" evidence="13">
    <location>
        <begin position="147"/>
        <end position="177"/>
    </location>
</feature>
<dbReference type="GO" id="GO:0005509">
    <property type="term" value="F:calcium ion binding"/>
    <property type="evidence" value="ECO:0007669"/>
    <property type="project" value="InterPro"/>
</dbReference>
<dbReference type="GO" id="GO:0030488">
    <property type="term" value="P:tRNA methylation"/>
    <property type="evidence" value="ECO:0007669"/>
    <property type="project" value="InterPro"/>
</dbReference>
<keyword evidence="14" id="KW-0812">Transmembrane</keyword>
<dbReference type="OrthoDB" id="538249at2759"/>
<dbReference type="InterPro" id="IPR004383">
    <property type="entry name" value="rRNA_lsu_MTrfase_RlmN/Cfr"/>
</dbReference>
<dbReference type="InterPro" id="IPR048641">
    <property type="entry name" value="RlmN_N"/>
</dbReference>
<evidence type="ECO:0000256" key="4">
    <source>
        <dbReference type="ARBA" id="ARBA00022603"/>
    </source>
</evidence>
<evidence type="ECO:0000256" key="7">
    <source>
        <dbReference type="ARBA" id="ARBA00022694"/>
    </source>
</evidence>
<evidence type="ECO:0000256" key="13">
    <source>
        <dbReference type="SAM" id="MobiDB-lite"/>
    </source>
</evidence>
<dbReference type="GO" id="GO:0008173">
    <property type="term" value="F:RNA methyltransferase activity"/>
    <property type="evidence" value="ECO:0007669"/>
    <property type="project" value="InterPro"/>
</dbReference>
<comment type="caution">
    <text evidence="20">The sequence shown here is derived from an EMBL/GenBank/DDBJ whole genome shotgun (WGS) entry which is preliminary data.</text>
</comment>
<feature type="region of interest" description="Disordered" evidence="13">
    <location>
        <begin position="1202"/>
        <end position="1435"/>
    </location>
</feature>
<evidence type="ECO:0000256" key="9">
    <source>
        <dbReference type="ARBA" id="ARBA00023004"/>
    </source>
</evidence>
<dbReference type="SFLD" id="SFLDS00029">
    <property type="entry name" value="Radical_SAM"/>
    <property type="match status" value="1"/>
</dbReference>
<dbReference type="InterPro" id="IPR000219">
    <property type="entry name" value="DH_dom"/>
</dbReference>
<keyword evidence="4" id="KW-0808">Transferase</keyword>
<dbReference type="SMART" id="SM00233">
    <property type="entry name" value="PH"/>
    <property type="match status" value="1"/>
</dbReference>
<proteinExistence type="inferred from homology"/>
<dbReference type="InterPro" id="IPR007197">
    <property type="entry name" value="rSAM"/>
</dbReference>
<dbReference type="PROSITE" id="PS51354">
    <property type="entry name" value="GLUTAREDOXIN_2"/>
    <property type="match status" value="1"/>
</dbReference>
<accession>A0A261Y6J2</accession>
<evidence type="ECO:0000259" key="17">
    <source>
        <dbReference type="PROSITE" id="PS50219"/>
    </source>
</evidence>
<feature type="transmembrane region" description="Helical" evidence="14">
    <location>
        <begin position="324"/>
        <end position="348"/>
    </location>
</feature>
<evidence type="ECO:0000256" key="12">
    <source>
        <dbReference type="ARBA" id="ARBA00023284"/>
    </source>
</evidence>
<dbReference type="EMBL" id="MVBO01000005">
    <property type="protein sequence ID" value="OZJ06270.1"/>
    <property type="molecule type" value="Genomic_DNA"/>
</dbReference>
<feature type="transmembrane region" description="Helical" evidence="14">
    <location>
        <begin position="824"/>
        <end position="843"/>
    </location>
</feature>
<dbReference type="InterPro" id="IPR036249">
    <property type="entry name" value="Thioredoxin-like_sf"/>
</dbReference>
<feature type="domain" description="Radical SAM core" evidence="19">
    <location>
        <begin position="2506"/>
        <end position="2746"/>
    </location>
</feature>
<feature type="region of interest" description="Disordered" evidence="13">
    <location>
        <begin position="1084"/>
        <end position="1105"/>
    </location>
</feature>
<dbReference type="GO" id="GO:0016491">
    <property type="term" value="F:oxidoreductase activity"/>
    <property type="evidence" value="ECO:0007669"/>
    <property type="project" value="UniProtKB-ARBA"/>
</dbReference>
<evidence type="ECO:0000256" key="10">
    <source>
        <dbReference type="ARBA" id="ARBA00023014"/>
    </source>
</evidence>
<dbReference type="InterPro" id="IPR001849">
    <property type="entry name" value="PH_domain"/>
</dbReference>
<feature type="transmembrane region" description="Helical" evidence="14">
    <location>
        <begin position="998"/>
        <end position="1020"/>
    </location>
</feature>
<dbReference type="CDD" id="cd00160">
    <property type="entry name" value="RhoGEF"/>
    <property type="match status" value="1"/>
</dbReference>
<dbReference type="InterPro" id="IPR006685">
    <property type="entry name" value="MscS_channel_2nd"/>
</dbReference>
<dbReference type="InterPro" id="IPR001180">
    <property type="entry name" value="CNH_dom"/>
</dbReference>
<feature type="transmembrane region" description="Helical" evidence="14">
    <location>
        <begin position="278"/>
        <end position="303"/>
    </location>
</feature>
<keyword evidence="9" id="KW-0408">Iron</keyword>
<dbReference type="CDD" id="cd03419">
    <property type="entry name" value="GRX_GRXh_1_2_like"/>
    <property type="match status" value="1"/>
</dbReference>
<dbReference type="GO" id="GO:0016020">
    <property type="term" value="C:membrane"/>
    <property type="evidence" value="ECO:0007669"/>
    <property type="project" value="InterPro"/>
</dbReference>
<keyword evidence="12" id="KW-0676">Redox-active center</keyword>
<dbReference type="PROSITE" id="PS50219">
    <property type="entry name" value="CNH"/>
    <property type="match status" value="1"/>
</dbReference>
<dbReference type="Pfam" id="PF00924">
    <property type="entry name" value="MS_channel_2nd"/>
    <property type="match status" value="1"/>
</dbReference>
<dbReference type="GO" id="GO:0005085">
    <property type="term" value="F:guanyl-nucleotide exchange factor activity"/>
    <property type="evidence" value="ECO:0007669"/>
    <property type="project" value="UniProtKB-KW"/>
</dbReference>
<keyword evidence="21" id="KW-1185">Reference proteome</keyword>
<dbReference type="GO" id="GO:0055085">
    <property type="term" value="P:transmembrane transport"/>
    <property type="evidence" value="ECO:0007669"/>
    <property type="project" value="InterPro"/>
</dbReference>
<evidence type="ECO:0000313" key="20">
    <source>
        <dbReference type="EMBL" id="OZJ06270.1"/>
    </source>
</evidence>
<evidence type="ECO:0000259" key="15">
    <source>
        <dbReference type="PROSITE" id="PS50003"/>
    </source>
</evidence>
<dbReference type="CDD" id="cd01335">
    <property type="entry name" value="Radical_SAM"/>
    <property type="match status" value="1"/>
</dbReference>
<evidence type="ECO:0000259" key="16">
    <source>
        <dbReference type="PROSITE" id="PS50010"/>
    </source>
</evidence>
<dbReference type="InterPro" id="IPR013785">
    <property type="entry name" value="Aldolase_TIM"/>
</dbReference>
<dbReference type="PANTHER" id="PTHR46572:SF1">
    <property type="entry name" value="RHO1 GUANINE NUCLEOTIDE EXCHANGE FACTOR TUS1"/>
    <property type="match status" value="1"/>
</dbReference>
<feature type="domain" description="EF-hand" evidence="18">
    <location>
        <begin position="576"/>
        <end position="611"/>
    </location>
</feature>
<dbReference type="SMART" id="SM00036">
    <property type="entry name" value="CNH"/>
    <property type="match status" value="1"/>
</dbReference>
<dbReference type="Gene3D" id="1.10.150.530">
    <property type="match status" value="1"/>
</dbReference>
<evidence type="ECO:0000256" key="6">
    <source>
        <dbReference type="ARBA" id="ARBA00022691"/>
    </source>
</evidence>
<feature type="domain" description="PH" evidence="15">
    <location>
        <begin position="1976"/>
        <end position="2106"/>
    </location>
</feature>
<dbReference type="Gene3D" id="3.40.30.10">
    <property type="entry name" value="Glutaredoxin"/>
    <property type="match status" value="1"/>
</dbReference>
<evidence type="ECO:0000313" key="21">
    <source>
        <dbReference type="Proteomes" id="UP000242875"/>
    </source>
</evidence>
<evidence type="ECO:0000256" key="14">
    <source>
        <dbReference type="SAM" id="Phobius"/>
    </source>
</evidence>
<keyword evidence="8" id="KW-0479">Metal-binding</keyword>
<evidence type="ECO:0000256" key="11">
    <source>
        <dbReference type="ARBA" id="ARBA00023157"/>
    </source>
</evidence>
<feature type="domain" description="CNH" evidence="17">
    <location>
        <begin position="2132"/>
        <end position="2434"/>
    </location>
</feature>
<dbReference type="Pfam" id="PF10332">
    <property type="entry name" value="DUF2418"/>
    <property type="match status" value="1"/>
</dbReference>
<dbReference type="InterPro" id="IPR018819">
    <property type="entry name" value="Nur1/Mug154"/>
</dbReference>
<dbReference type="PROSITE" id="PS50010">
    <property type="entry name" value="DH_2"/>
    <property type="match status" value="1"/>
</dbReference>
<dbReference type="InterPro" id="IPR011767">
    <property type="entry name" value="GLR_AS"/>
</dbReference>
<dbReference type="GO" id="GO:0070475">
    <property type="term" value="P:rRNA base methylation"/>
    <property type="evidence" value="ECO:0007669"/>
    <property type="project" value="InterPro"/>
</dbReference>
<dbReference type="Gene3D" id="2.30.29.30">
    <property type="entry name" value="Pleckstrin-homology domain (PH domain)/Phosphotyrosine-binding domain (PTB)"/>
    <property type="match status" value="1"/>
</dbReference>
<dbReference type="Pfam" id="PF00780">
    <property type="entry name" value="CNH"/>
    <property type="match status" value="1"/>
</dbReference>
<keyword evidence="1" id="KW-0963">Cytoplasm</keyword>
<dbReference type="NCBIfam" id="TIGR00048">
    <property type="entry name" value="rRNA_mod_RlmN"/>
    <property type="match status" value="1"/>
</dbReference>
<feature type="domain" description="DH" evidence="16">
    <location>
        <begin position="1759"/>
        <end position="1947"/>
    </location>
</feature>
<organism evidence="20 21">
    <name type="scientific">Bifiguratus adelaidae</name>
    <dbReference type="NCBI Taxonomy" id="1938954"/>
    <lineage>
        <taxon>Eukaryota</taxon>
        <taxon>Fungi</taxon>
        <taxon>Fungi incertae sedis</taxon>
        <taxon>Mucoromycota</taxon>
        <taxon>Mucoromycotina</taxon>
        <taxon>Endogonomycetes</taxon>
        <taxon>Endogonales</taxon>
        <taxon>Endogonales incertae sedis</taxon>
        <taxon>Bifiguratus</taxon>
    </lineage>
</organism>
<dbReference type="Pfam" id="PF00462">
    <property type="entry name" value="Glutaredoxin"/>
    <property type="match status" value="1"/>
</dbReference>
<dbReference type="InterPro" id="IPR035899">
    <property type="entry name" value="DBL_dom_sf"/>
</dbReference>
<name>A0A261Y6J2_9FUNG</name>
<keyword evidence="5" id="KW-0344">Guanine-nucleotide releasing factor</keyword>
<keyword evidence="3" id="KW-0597">Phosphoprotein</keyword>
<dbReference type="Pfam" id="PF15405">
    <property type="entry name" value="PH_5"/>
    <property type="match status" value="1"/>
</dbReference>
<dbReference type="SUPFAM" id="SSF48065">
    <property type="entry name" value="DBL homology domain (DH-domain)"/>
    <property type="match status" value="1"/>
</dbReference>
<evidence type="ECO:0000256" key="3">
    <source>
        <dbReference type="ARBA" id="ARBA00022553"/>
    </source>
</evidence>
<feature type="region of interest" description="Disordered" evidence="13">
    <location>
        <begin position="1147"/>
        <end position="1186"/>
    </location>
</feature>
<feature type="compositionally biased region" description="Polar residues" evidence="13">
    <location>
        <begin position="1233"/>
        <end position="1252"/>
    </location>
</feature>
<evidence type="ECO:0000256" key="5">
    <source>
        <dbReference type="ARBA" id="ARBA00022658"/>
    </source>
</evidence>
<dbReference type="GO" id="GO:0051536">
    <property type="term" value="F:iron-sulfur cluster binding"/>
    <property type="evidence" value="ECO:0007669"/>
    <property type="project" value="UniProtKB-KW"/>
</dbReference>
<feature type="transmembrane region" description="Helical" evidence="14">
    <location>
        <begin position="874"/>
        <end position="897"/>
    </location>
</feature>
<keyword evidence="4" id="KW-0489">Methyltransferase</keyword>
<dbReference type="Gene3D" id="3.20.20.70">
    <property type="entry name" value="Aldolase class I"/>
    <property type="match status" value="1"/>
</dbReference>
<dbReference type="PROSITE" id="PS00195">
    <property type="entry name" value="GLUTAREDOXIN_1"/>
    <property type="match status" value="1"/>
</dbReference>
<dbReference type="InterPro" id="IPR052233">
    <property type="entry name" value="Rho-type_GEFs"/>
</dbReference>
<dbReference type="PROSITE" id="PS51918">
    <property type="entry name" value="RADICAL_SAM"/>
    <property type="match status" value="1"/>
</dbReference>
<dbReference type="Proteomes" id="UP000242875">
    <property type="component" value="Unassembled WGS sequence"/>
</dbReference>
<dbReference type="HAMAP" id="MF_01849">
    <property type="entry name" value="RNA_methyltr_RlmN"/>
    <property type="match status" value="1"/>
</dbReference>
<reference evidence="20 21" key="1">
    <citation type="journal article" date="2017" name="Mycologia">
        <title>Bifiguratus adelaidae, gen. et sp. nov., a new member of Mucoromycotina in endophytic and soil-dwelling habitats.</title>
        <authorList>
            <person name="Torres-Cruz T.J."/>
            <person name="Billingsley Tobias T.L."/>
            <person name="Almatruk M."/>
            <person name="Hesse C."/>
            <person name="Kuske C.R."/>
            <person name="Desiro A."/>
            <person name="Benucci G.M."/>
            <person name="Bonito G."/>
            <person name="Stajich J.E."/>
            <person name="Dunlap C."/>
            <person name="Arnold A.E."/>
            <person name="Porras-Alfaro A."/>
        </authorList>
    </citation>
    <scope>NUCLEOTIDE SEQUENCE [LARGE SCALE GENOMIC DNA]</scope>
    <source>
        <strain evidence="20 21">AZ0501</strain>
    </source>
</reference>
<feature type="compositionally biased region" description="Low complexity" evidence="13">
    <location>
        <begin position="1395"/>
        <end position="1420"/>
    </location>
</feature>
<keyword evidence="14" id="KW-1133">Transmembrane helix</keyword>
<dbReference type="SUPFAM" id="SSF50182">
    <property type="entry name" value="Sm-like ribonucleoproteins"/>
    <property type="match status" value="1"/>
</dbReference>
<feature type="compositionally biased region" description="Polar residues" evidence="13">
    <location>
        <begin position="1339"/>
        <end position="1366"/>
    </location>
</feature>
<dbReference type="InterPro" id="IPR027492">
    <property type="entry name" value="RNA_MTrfase_RlmN"/>
</dbReference>
<gene>
    <name evidence="20" type="ORF">BZG36_00791</name>
</gene>
<dbReference type="PROSITE" id="PS50003">
    <property type="entry name" value="PH_DOMAIN"/>
    <property type="match status" value="1"/>
</dbReference>
<dbReference type="InterPro" id="IPR058240">
    <property type="entry name" value="rSAM_sf"/>
</dbReference>
<dbReference type="InterPro" id="IPR014025">
    <property type="entry name" value="Glutaredoxin_subgr"/>
</dbReference>
<dbReference type="InterPro" id="IPR011992">
    <property type="entry name" value="EF-hand-dom_pair"/>
</dbReference>
<evidence type="ECO:0000259" key="19">
    <source>
        <dbReference type="PROSITE" id="PS51918"/>
    </source>
</evidence>
<evidence type="ECO:0000256" key="8">
    <source>
        <dbReference type="ARBA" id="ARBA00022723"/>
    </source>
</evidence>
<keyword evidence="14" id="KW-0472">Membrane</keyword>
<dbReference type="PROSITE" id="PS50222">
    <property type="entry name" value="EF_HAND_2"/>
    <property type="match status" value="1"/>
</dbReference>
<dbReference type="SFLD" id="SFLDF00275">
    <property type="entry name" value="adenosine_C2_methyltransferase"/>
    <property type="match status" value="1"/>
</dbReference>
<keyword evidence="10" id="KW-0411">Iron-sulfur</keyword>
<dbReference type="Pfam" id="PF00621">
    <property type="entry name" value="RhoGEF"/>
    <property type="match status" value="1"/>
</dbReference>
<evidence type="ECO:0000259" key="18">
    <source>
        <dbReference type="PROSITE" id="PS50222"/>
    </source>
</evidence>
<dbReference type="Pfam" id="PF04055">
    <property type="entry name" value="Radical_SAM"/>
    <property type="match status" value="1"/>
</dbReference>
<dbReference type="SUPFAM" id="SSF50729">
    <property type="entry name" value="PH domain-like"/>
    <property type="match status" value="1"/>
</dbReference>
<dbReference type="SUPFAM" id="SSF47473">
    <property type="entry name" value="EF-hand"/>
    <property type="match status" value="1"/>
</dbReference>
<dbReference type="InterPro" id="IPR002048">
    <property type="entry name" value="EF_hand_dom"/>
</dbReference>
<dbReference type="PRINTS" id="PR00160">
    <property type="entry name" value="GLUTAREDOXIN"/>
</dbReference>
<dbReference type="SMART" id="SM00325">
    <property type="entry name" value="RhoGEF"/>
    <property type="match status" value="1"/>
</dbReference>
<evidence type="ECO:0000256" key="1">
    <source>
        <dbReference type="ARBA" id="ARBA00022490"/>
    </source>
</evidence>
<keyword evidence="11" id="KW-1015">Disulfide bond</keyword>
<dbReference type="InterPro" id="IPR002109">
    <property type="entry name" value="Glutaredoxin"/>
</dbReference>